<dbReference type="AlphaFoldDB" id="A0A0F7G0W7"/>
<protein>
    <recommendedName>
        <fullName evidence="3">Low molecular weight protein antigen 6 PH domain-containing protein</fullName>
    </recommendedName>
</protein>
<sequence>MSVEDIEYRRPDRRLWLATGAFFSLLTVLGQLTVWGFYPDWPFLRAVIFSVFFAACTIYPALVSFDLALTRTVLEAGGLRIQRPWRRRFHPWTDIVAITVVGAEHYEVQLELTDSSLLRLPAPLASWASMDPQFRHSVGEMRRRQRAATDTRAAPSSPGADRPGGPAGRGTAAGQSPR</sequence>
<keyword evidence="5" id="KW-1185">Reference proteome</keyword>
<keyword evidence="2" id="KW-0472">Membrane</keyword>
<gene>
    <name evidence="4" type="ORF">SXIM_54710</name>
</gene>
<dbReference type="Pfam" id="PF10756">
    <property type="entry name" value="bPH_6"/>
    <property type="match status" value="1"/>
</dbReference>
<feature type="domain" description="Low molecular weight protein antigen 6 PH" evidence="3">
    <location>
        <begin position="71"/>
        <end position="122"/>
    </location>
</feature>
<dbReference type="Proteomes" id="UP000034034">
    <property type="component" value="Chromosome"/>
</dbReference>
<dbReference type="PATRIC" id="fig|408015.6.peg.5541"/>
<feature type="compositionally biased region" description="Low complexity" evidence="1">
    <location>
        <begin position="148"/>
        <end position="178"/>
    </location>
</feature>
<evidence type="ECO:0000256" key="2">
    <source>
        <dbReference type="SAM" id="Phobius"/>
    </source>
</evidence>
<dbReference type="EMBL" id="CP009922">
    <property type="protein sequence ID" value="AKG46855.1"/>
    <property type="molecule type" value="Genomic_DNA"/>
</dbReference>
<dbReference type="KEGG" id="sxi:SXIM_54710"/>
<keyword evidence="2" id="KW-0812">Transmembrane</keyword>
<evidence type="ECO:0000256" key="1">
    <source>
        <dbReference type="SAM" id="MobiDB-lite"/>
    </source>
</evidence>
<evidence type="ECO:0000259" key="3">
    <source>
        <dbReference type="Pfam" id="PF10756"/>
    </source>
</evidence>
<dbReference type="InterPro" id="IPR019692">
    <property type="entry name" value="CFP-6_PH"/>
</dbReference>
<dbReference type="HOGENOM" id="CLU_1509847_0_0_11"/>
<feature type="transmembrane region" description="Helical" evidence="2">
    <location>
        <begin position="43"/>
        <end position="62"/>
    </location>
</feature>
<dbReference type="STRING" id="408015.SXIM_54710"/>
<name>A0A0F7G0W7_9ACTN</name>
<proteinExistence type="predicted"/>
<accession>A0A0F7G0W7</accession>
<evidence type="ECO:0000313" key="5">
    <source>
        <dbReference type="Proteomes" id="UP000034034"/>
    </source>
</evidence>
<reference evidence="4" key="1">
    <citation type="submission" date="2019-08" db="EMBL/GenBank/DDBJ databases">
        <title>Complete genome sequence of a mangrove-derived Streptomyces xiamenensis.</title>
        <authorList>
            <person name="Xu J."/>
        </authorList>
    </citation>
    <scope>NUCLEOTIDE SEQUENCE</scope>
    <source>
        <strain evidence="4">318</strain>
    </source>
</reference>
<feature type="region of interest" description="Disordered" evidence="1">
    <location>
        <begin position="138"/>
        <end position="178"/>
    </location>
</feature>
<feature type="transmembrane region" description="Helical" evidence="2">
    <location>
        <begin position="15"/>
        <end position="37"/>
    </location>
</feature>
<keyword evidence="2" id="KW-1133">Transmembrane helix</keyword>
<organism evidence="4 5">
    <name type="scientific">Streptomyces xiamenensis</name>
    <dbReference type="NCBI Taxonomy" id="408015"/>
    <lineage>
        <taxon>Bacteria</taxon>
        <taxon>Bacillati</taxon>
        <taxon>Actinomycetota</taxon>
        <taxon>Actinomycetes</taxon>
        <taxon>Kitasatosporales</taxon>
        <taxon>Streptomycetaceae</taxon>
        <taxon>Streptomyces</taxon>
    </lineage>
</organism>
<evidence type="ECO:0000313" key="4">
    <source>
        <dbReference type="EMBL" id="AKG46855.1"/>
    </source>
</evidence>